<sequence length="134" mass="14959">MESVVDVSKEEYEFSVESTASLSNSDVLSNLYSKLQLLSPKQTEDIHQLLIDFPGLCRDVPRPYNKIEHDVVLCESVVPIKQAQYRGPNTHRTQGTQVNSLAAGVGLPETLIYTPKKPLPLPRTALHRHLNPSI</sequence>
<name>A0AAE1F1B6_PETCI</name>
<reference evidence="1" key="1">
    <citation type="submission" date="2023-10" db="EMBL/GenBank/DDBJ databases">
        <title>Genome assemblies of two species of porcelain crab, Petrolisthes cinctipes and Petrolisthes manimaculis (Anomura: Porcellanidae).</title>
        <authorList>
            <person name="Angst P."/>
        </authorList>
    </citation>
    <scope>NUCLEOTIDE SEQUENCE</scope>
    <source>
        <strain evidence="1">PB745_01</strain>
        <tissue evidence="1">Gill</tissue>
    </source>
</reference>
<protein>
    <submittedName>
        <fullName evidence="1">Uncharacterized protein</fullName>
    </submittedName>
</protein>
<dbReference type="Proteomes" id="UP001286313">
    <property type="component" value="Unassembled WGS sequence"/>
</dbReference>
<dbReference type="AlphaFoldDB" id="A0AAE1F1B6"/>
<accession>A0AAE1F1B6</accession>
<dbReference type="EMBL" id="JAWQEG010003651">
    <property type="protein sequence ID" value="KAK3865156.1"/>
    <property type="molecule type" value="Genomic_DNA"/>
</dbReference>
<gene>
    <name evidence="1" type="ORF">Pcinc_029217</name>
</gene>
<keyword evidence="2" id="KW-1185">Reference proteome</keyword>
<evidence type="ECO:0000313" key="2">
    <source>
        <dbReference type="Proteomes" id="UP001286313"/>
    </source>
</evidence>
<comment type="caution">
    <text evidence="1">The sequence shown here is derived from an EMBL/GenBank/DDBJ whole genome shotgun (WGS) entry which is preliminary data.</text>
</comment>
<organism evidence="1 2">
    <name type="scientific">Petrolisthes cinctipes</name>
    <name type="common">Flat porcelain crab</name>
    <dbReference type="NCBI Taxonomy" id="88211"/>
    <lineage>
        <taxon>Eukaryota</taxon>
        <taxon>Metazoa</taxon>
        <taxon>Ecdysozoa</taxon>
        <taxon>Arthropoda</taxon>
        <taxon>Crustacea</taxon>
        <taxon>Multicrustacea</taxon>
        <taxon>Malacostraca</taxon>
        <taxon>Eumalacostraca</taxon>
        <taxon>Eucarida</taxon>
        <taxon>Decapoda</taxon>
        <taxon>Pleocyemata</taxon>
        <taxon>Anomura</taxon>
        <taxon>Galatheoidea</taxon>
        <taxon>Porcellanidae</taxon>
        <taxon>Petrolisthes</taxon>
    </lineage>
</organism>
<evidence type="ECO:0000313" key="1">
    <source>
        <dbReference type="EMBL" id="KAK3865156.1"/>
    </source>
</evidence>
<proteinExistence type="predicted"/>